<dbReference type="SUPFAM" id="SSF82199">
    <property type="entry name" value="SET domain"/>
    <property type="match status" value="1"/>
</dbReference>
<dbReference type="PANTHER" id="PTHR12197:SF294">
    <property type="entry name" value="POTENTIAL PROTEIN LYSINE METHYLTRANSFERASE SET6"/>
    <property type="match status" value="1"/>
</dbReference>
<dbReference type="InterPro" id="IPR001214">
    <property type="entry name" value="SET_dom"/>
</dbReference>
<keyword evidence="3" id="KW-1185">Reference proteome</keyword>
<dbReference type="OrthoDB" id="5945798at2759"/>
<dbReference type="PANTHER" id="PTHR12197">
    <property type="entry name" value="HISTONE-LYSINE N-METHYLTRANSFERASE SMYD"/>
    <property type="match status" value="1"/>
</dbReference>
<dbReference type="VEuPathDB" id="TriTrypDB:ADEAN_000685200"/>
<gene>
    <name evidence="2" type="ORF">ADEAN_000685200</name>
</gene>
<proteinExistence type="predicted"/>
<evidence type="ECO:0000313" key="2">
    <source>
        <dbReference type="EMBL" id="CAD2219347.1"/>
    </source>
</evidence>
<dbReference type="AlphaFoldDB" id="A0A7G2CJW2"/>
<dbReference type="EMBL" id="LR877157">
    <property type="protein sequence ID" value="CAD2219347.1"/>
    <property type="molecule type" value="Genomic_DNA"/>
</dbReference>
<organism evidence="2 3">
    <name type="scientific">Angomonas deanei</name>
    <dbReference type="NCBI Taxonomy" id="59799"/>
    <lineage>
        <taxon>Eukaryota</taxon>
        <taxon>Discoba</taxon>
        <taxon>Euglenozoa</taxon>
        <taxon>Kinetoplastea</taxon>
        <taxon>Metakinetoplastina</taxon>
        <taxon>Trypanosomatida</taxon>
        <taxon>Trypanosomatidae</taxon>
        <taxon>Strigomonadinae</taxon>
        <taxon>Angomonas</taxon>
    </lineage>
</organism>
<reference evidence="2 3" key="1">
    <citation type="submission" date="2020-08" db="EMBL/GenBank/DDBJ databases">
        <authorList>
            <person name="Newling K."/>
            <person name="Davey J."/>
            <person name="Forrester S."/>
        </authorList>
    </citation>
    <scope>NUCLEOTIDE SEQUENCE [LARGE SCALE GENOMIC DNA]</scope>
    <source>
        <strain evidence="3">Crithidia deanei Carvalho (ATCC PRA-265)</strain>
    </source>
</reference>
<evidence type="ECO:0000313" key="3">
    <source>
        <dbReference type="Proteomes" id="UP000515908"/>
    </source>
</evidence>
<dbReference type="CDD" id="cd20071">
    <property type="entry name" value="SET_SMYD"/>
    <property type="match status" value="1"/>
</dbReference>
<dbReference type="PROSITE" id="PS50280">
    <property type="entry name" value="SET"/>
    <property type="match status" value="1"/>
</dbReference>
<evidence type="ECO:0000259" key="1">
    <source>
        <dbReference type="PROSITE" id="PS50280"/>
    </source>
</evidence>
<sequence length="269" mass="30195">MAKNQIPQEDLDTFVIVTLIIAACVSEGEEDFLKFNVNQNLVRETIGLGNETTTPDSFLNTGDHTQTRRATFDELLCLATNVSGTDPEIIKDFSKLYRIYKKTLNSKKAEEIRHFFSTDVTIEVFTGIACAYMCNGFGVWSPTNKKHGTAVYPLSSYFNHSCAPNTGRRLIKGTRTLEFFTTRDVEPGESLCFSYIDIKRPAKERVEKLKATYSFVCQCTRCSLPGDEADSVCNGYVPPLCNFCISKVMQPLKDGKYICPCCDTIQMPE</sequence>
<dbReference type="InterPro" id="IPR046341">
    <property type="entry name" value="SET_dom_sf"/>
</dbReference>
<dbReference type="InterPro" id="IPR050869">
    <property type="entry name" value="H3K4_H4K5_MeTrfase"/>
</dbReference>
<protein>
    <submittedName>
        <fullName evidence="2">SET domain containing protein, putative</fullName>
    </submittedName>
</protein>
<name>A0A7G2CJW2_9TRYP</name>
<dbReference type="Gene3D" id="2.170.270.10">
    <property type="entry name" value="SET domain"/>
    <property type="match status" value="1"/>
</dbReference>
<dbReference type="Pfam" id="PF00856">
    <property type="entry name" value="SET"/>
    <property type="match status" value="1"/>
</dbReference>
<feature type="domain" description="SET" evidence="1">
    <location>
        <begin position="1"/>
        <end position="196"/>
    </location>
</feature>
<accession>A0A7G2CJW2</accession>
<dbReference type="GO" id="GO:0005634">
    <property type="term" value="C:nucleus"/>
    <property type="evidence" value="ECO:0007669"/>
    <property type="project" value="TreeGrafter"/>
</dbReference>
<dbReference type="Proteomes" id="UP000515908">
    <property type="component" value="Chromosome 13"/>
</dbReference>
<dbReference type="PROSITE" id="PS51257">
    <property type="entry name" value="PROKAR_LIPOPROTEIN"/>
    <property type="match status" value="1"/>
</dbReference>